<evidence type="ECO:0000313" key="2">
    <source>
        <dbReference type="EMBL" id="CAB4134743.1"/>
    </source>
</evidence>
<dbReference type="EMBL" id="LR796249">
    <property type="protein sequence ID" value="CAB4131537.1"/>
    <property type="molecule type" value="Genomic_DNA"/>
</dbReference>
<protein>
    <submittedName>
        <fullName evidence="2">Uncharacterized protein</fullName>
    </submittedName>
</protein>
<name>A0A6J5LN01_9CAUD</name>
<evidence type="ECO:0000313" key="1">
    <source>
        <dbReference type="EMBL" id="CAB4131537.1"/>
    </source>
</evidence>
<gene>
    <name evidence="1" type="ORF">UFOVP127_142</name>
    <name evidence="2" type="ORF">UFOVP276_5</name>
</gene>
<accession>A0A6J5LN01</accession>
<organism evidence="2">
    <name type="scientific">uncultured Caudovirales phage</name>
    <dbReference type="NCBI Taxonomy" id="2100421"/>
    <lineage>
        <taxon>Viruses</taxon>
        <taxon>Duplodnaviria</taxon>
        <taxon>Heunggongvirae</taxon>
        <taxon>Uroviricota</taxon>
        <taxon>Caudoviricetes</taxon>
        <taxon>Peduoviridae</taxon>
        <taxon>Maltschvirus</taxon>
        <taxon>Maltschvirus maltsch</taxon>
    </lineage>
</organism>
<sequence length="310" mass="34641">MPNSAMSKKKEARLQFAQSIKAITPWKGTAPELKRALGLHDSNVGIGCRLSYCRPEFADIGVRADVSSGLWSFTLMSDKETPMPISHVVTNSKKFRQQLAQDIKDIVPWQGTVVQLKEVLNIDRSPKQIVTIMGYLKKELIPLGVSVARNPIEGMWYFSHSNSAIENANSPHVLFDGTADRPHKENHMTTENDTTSSSGLGIRLVWEVSEESLKAFFAILPLLQAKELSNIGKAIGTQLNKAKAIKPATTFSPATKPENDGVQAKVERVLSKTKHIFAYRKVDPKKKARYMLRSTYDNAPHKYEVVPYHK</sequence>
<reference evidence="2" key="1">
    <citation type="submission" date="2020-04" db="EMBL/GenBank/DDBJ databases">
        <authorList>
            <person name="Chiriac C."/>
            <person name="Salcher M."/>
            <person name="Ghai R."/>
            <person name="Kavagutti S V."/>
        </authorList>
    </citation>
    <scope>NUCLEOTIDE SEQUENCE</scope>
</reference>
<dbReference type="EMBL" id="LR796294">
    <property type="protein sequence ID" value="CAB4134743.1"/>
    <property type="molecule type" value="Genomic_DNA"/>
</dbReference>
<proteinExistence type="predicted"/>